<dbReference type="RefSeq" id="WP_046592234.1">
    <property type="nucleotide sequence ID" value="NZ_LAVA02000058.1"/>
</dbReference>
<keyword evidence="8" id="KW-1185">Reference proteome</keyword>
<dbReference type="PROSITE" id="PS51257">
    <property type="entry name" value="PROKAR_LIPOPROTEIN"/>
    <property type="match status" value="1"/>
</dbReference>
<evidence type="ECO:0000313" key="8">
    <source>
        <dbReference type="Proteomes" id="UP000034196"/>
    </source>
</evidence>
<evidence type="ECO:0000256" key="2">
    <source>
        <dbReference type="ARBA" id="ARBA00005695"/>
    </source>
</evidence>
<dbReference type="OrthoDB" id="9046151at2"/>
<dbReference type="GO" id="GO:1904680">
    <property type="term" value="F:peptide transmembrane transporter activity"/>
    <property type="evidence" value="ECO:0007669"/>
    <property type="project" value="TreeGrafter"/>
</dbReference>
<evidence type="ECO:0000259" key="6">
    <source>
        <dbReference type="Pfam" id="PF00496"/>
    </source>
</evidence>
<dbReference type="CDD" id="cd00995">
    <property type="entry name" value="PBP2_NikA_DppA_OppA_like"/>
    <property type="match status" value="1"/>
</dbReference>
<dbReference type="Pfam" id="PF00496">
    <property type="entry name" value="SBP_bac_5"/>
    <property type="match status" value="1"/>
</dbReference>
<protein>
    <submittedName>
        <fullName evidence="7">ABC transporter substrate-binding protein</fullName>
    </submittedName>
</protein>
<gene>
    <name evidence="7" type="ORF">WN71_024390</name>
</gene>
<name>A0A1J4NSL2_9ACTN</name>
<dbReference type="PANTHER" id="PTHR30290:SF9">
    <property type="entry name" value="OLIGOPEPTIDE-BINDING PROTEIN APPA"/>
    <property type="match status" value="1"/>
</dbReference>
<proteinExistence type="inferred from homology"/>
<dbReference type="EMBL" id="LAVA02000058">
    <property type="protein sequence ID" value="OIJ65407.1"/>
    <property type="molecule type" value="Genomic_DNA"/>
</dbReference>
<dbReference type="PANTHER" id="PTHR30290">
    <property type="entry name" value="PERIPLASMIC BINDING COMPONENT OF ABC TRANSPORTER"/>
    <property type="match status" value="1"/>
</dbReference>
<feature type="signal peptide" evidence="5">
    <location>
        <begin position="1"/>
        <end position="20"/>
    </location>
</feature>
<organism evidence="7 8">
    <name type="scientific">Streptomyces mangrovisoli</name>
    <dbReference type="NCBI Taxonomy" id="1428628"/>
    <lineage>
        <taxon>Bacteria</taxon>
        <taxon>Bacillati</taxon>
        <taxon>Actinomycetota</taxon>
        <taxon>Actinomycetes</taxon>
        <taxon>Kitasatosporales</taxon>
        <taxon>Streptomycetaceae</taxon>
        <taxon>Streptomyces</taxon>
    </lineage>
</organism>
<dbReference type="Proteomes" id="UP000034196">
    <property type="component" value="Unassembled WGS sequence"/>
</dbReference>
<dbReference type="GO" id="GO:0043190">
    <property type="term" value="C:ATP-binding cassette (ABC) transporter complex"/>
    <property type="evidence" value="ECO:0007669"/>
    <property type="project" value="InterPro"/>
</dbReference>
<dbReference type="STRING" id="1428628.WN71_024390"/>
<evidence type="ECO:0000256" key="5">
    <source>
        <dbReference type="SAM" id="SignalP"/>
    </source>
</evidence>
<evidence type="ECO:0000256" key="4">
    <source>
        <dbReference type="ARBA" id="ARBA00022729"/>
    </source>
</evidence>
<dbReference type="PIRSF" id="PIRSF002741">
    <property type="entry name" value="MppA"/>
    <property type="match status" value="1"/>
</dbReference>
<comment type="similarity">
    <text evidence="2">Belongs to the bacterial solute-binding protein 5 family.</text>
</comment>
<dbReference type="InterPro" id="IPR023765">
    <property type="entry name" value="SBP_5_CS"/>
</dbReference>
<feature type="chain" id="PRO_5039070567" evidence="5">
    <location>
        <begin position="21"/>
        <end position="518"/>
    </location>
</feature>
<dbReference type="Gene3D" id="3.40.190.10">
    <property type="entry name" value="Periplasmic binding protein-like II"/>
    <property type="match status" value="1"/>
</dbReference>
<keyword evidence="4 5" id="KW-0732">Signal</keyword>
<evidence type="ECO:0000256" key="1">
    <source>
        <dbReference type="ARBA" id="ARBA00004193"/>
    </source>
</evidence>
<comment type="subcellular location">
    <subcellularLocation>
        <location evidence="1">Cell membrane</location>
        <topology evidence="1">Lipid-anchor</topology>
    </subcellularLocation>
</comment>
<dbReference type="InterPro" id="IPR000914">
    <property type="entry name" value="SBP_5_dom"/>
</dbReference>
<keyword evidence="3" id="KW-0813">Transport</keyword>
<dbReference type="GO" id="GO:0042597">
    <property type="term" value="C:periplasmic space"/>
    <property type="evidence" value="ECO:0007669"/>
    <property type="project" value="UniProtKB-ARBA"/>
</dbReference>
<evidence type="ECO:0000256" key="3">
    <source>
        <dbReference type="ARBA" id="ARBA00022448"/>
    </source>
</evidence>
<dbReference type="Gene3D" id="3.10.105.10">
    <property type="entry name" value="Dipeptide-binding Protein, Domain 3"/>
    <property type="match status" value="1"/>
</dbReference>
<reference evidence="7" key="1">
    <citation type="submission" date="2016-10" db="EMBL/GenBank/DDBJ databases">
        <title>Genome sequence of Streptomyces mangrovisoli MUSC 149.</title>
        <authorList>
            <person name="Lee L.-H."/>
            <person name="Ser H.-L."/>
        </authorList>
    </citation>
    <scope>NUCLEOTIDE SEQUENCE [LARGE SCALE GENOMIC DNA]</scope>
    <source>
        <strain evidence="7">MUSC 149</strain>
    </source>
</reference>
<dbReference type="SUPFAM" id="SSF53850">
    <property type="entry name" value="Periplasmic binding protein-like II"/>
    <property type="match status" value="1"/>
</dbReference>
<accession>A0A1J4NSL2</accession>
<dbReference type="AlphaFoldDB" id="A0A1J4NSL2"/>
<feature type="domain" description="Solute-binding protein family 5" evidence="6">
    <location>
        <begin position="90"/>
        <end position="436"/>
    </location>
</feature>
<dbReference type="InterPro" id="IPR039424">
    <property type="entry name" value="SBP_5"/>
</dbReference>
<evidence type="ECO:0000313" key="7">
    <source>
        <dbReference type="EMBL" id="OIJ65407.1"/>
    </source>
</evidence>
<dbReference type="PROSITE" id="PS01040">
    <property type="entry name" value="SBP_BACTERIAL_5"/>
    <property type="match status" value="1"/>
</dbReference>
<dbReference type="GO" id="GO:0015833">
    <property type="term" value="P:peptide transport"/>
    <property type="evidence" value="ECO:0007669"/>
    <property type="project" value="TreeGrafter"/>
</dbReference>
<sequence length="518" mass="54239">MVRNRVLTAVAGCCAALLLAACESESTAGSDGSAASGSPVAGGTLRAVEISEPRNLDPALLQNTLQGTALLGNALYGNLMVSDEKTGALQYRMATDFSTKDGGKTFTLKLKDGLKFSDGTALDAAAVKYNWDRLKDPKLGSDSQPYASVVKSTKVVDATTLEVTLTMATPLYGEQVVLSAMNWIASPAALKKGESSFDAHPVGAGPFTLKSWTRGGALDLVKNTSYYDAPKPYLDGITLTTSTDPQQRVNSLTSGGADLGVETDWEAVAKAKAAGLTVETVPSGGGRFLTLNTLRAPFKDVKARQAVSEAIDTDALNAAVYEGKAETASGLFPKASPYYNDVALHTYNKQAAQKLFDELAADGKPVSFTFTAFPTDKALAEAVQAQLSAYDNVTVKIQTVDWSESGKVFGQKQYDMLLSTAFFLDPEPALSSAFSGKSPRNATGIADPQLDAALAKGSSATTDEERAAAYRTVSERLAALDPAILVARTAQATVTKKVGGVVLDGSGSPLPADLWLAK</sequence>
<comment type="caution">
    <text evidence="7">The sequence shown here is derived from an EMBL/GenBank/DDBJ whole genome shotgun (WGS) entry which is preliminary data.</text>
</comment>
<dbReference type="InterPro" id="IPR030678">
    <property type="entry name" value="Peptide/Ni-bd"/>
</dbReference>